<gene>
    <name evidence="3" type="ORF">NW766_008748</name>
</gene>
<dbReference type="InterPro" id="IPR036864">
    <property type="entry name" value="Zn2-C6_fun-type_DNA-bd_sf"/>
</dbReference>
<dbReference type="AlphaFoldDB" id="A0A9W8U6P7"/>
<dbReference type="EMBL" id="JAPDHF010000013">
    <property type="protein sequence ID" value="KAJ4009628.1"/>
    <property type="molecule type" value="Genomic_DNA"/>
</dbReference>
<dbReference type="PROSITE" id="PS50048">
    <property type="entry name" value="ZN2_CY6_FUNGAL_2"/>
    <property type="match status" value="1"/>
</dbReference>
<keyword evidence="4" id="KW-1185">Reference proteome</keyword>
<comment type="caution">
    <text evidence="3">The sequence shown here is derived from an EMBL/GenBank/DDBJ whole genome shotgun (WGS) entry which is preliminary data.</text>
</comment>
<protein>
    <recommendedName>
        <fullName evidence="2">Zn(2)-C6 fungal-type domain-containing protein</fullName>
    </recommendedName>
</protein>
<evidence type="ECO:0000256" key="1">
    <source>
        <dbReference type="ARBA" id="ARBA00023242"/>
    </source>
</evidence>
<dbReference type="Proteomes" id="UP001152130">
    <property type="component" value="Unassembled WGS sequence"/>
</dbReference>
<evidence type="ECO:0000313" key="3">
    <source>
        <dbReference type="EMBL" id="KAJ4009628.1"/>
    </source>
</evidence>
<dbReference type="SMART" id="SM00066">
    <property type="entry name" value="GAL4"/>
    <property type="match status" value="1"/>
</dbReference>
<dbReference type="InterPro" id="IPR001138">
    <property type="entry name" value="Zn2Cys6_DnaBD"/>
</dbReference>
<dbReference type="PANTHER" id="PTHR47784:SF5">
    <property type="entry name" value="STEROL UPTAKE CONTROL PROTEIN 2"/>
    <property type="match status" value="1"/>
</dbReference>
<dbReference type="GO" id="GO:0001228">
    <property type="term" value="F:DNA-binding transcription activator activity, RNA polymerase II-specific"/>
    <property type="evidence" value="ECO:0007669"/>
    <property type="project" value="TreeGrafter"/>
</dbReference>
<organism evidence="3 4">
    <name type="scientific">Fusarium irregulare</name>
    <dbReference type="NCBI Taxonomy" id="2494466"/>
    <lineage>
        <taxon>Eukaryota</taxon>
        <taxon>Fungi</taxon>
        <taxon>Dikarya</taxon>
        <taxon>Ascomycota</taxon>
        <taxon>Pezizomycotina</taxon>
        <taxon>Sordariomycetes</taxon>
        <taxon>Hypocreomycetidae</taxon>
        <taxon>Hypocreales</taxon>
        <taxon>Nectriaceae</taxon>
        <taxon>Fusarium</taxon>
        <taxon>Fusarium incarnatum-equiseti species complex</taxon>
    </lineage>
</organism>
<dbReference type="GO" id="GO:0008270">
    <property type="term" value="F:zinc ion binding"/>
    <property type="evidence" value="ECO:0007669"/>
    <property type="project" value="InterPro"/>
</dbReference>
<keyword evidence="1" id="KW-0539">Nucleus</keyword>
<dbReference type="SUPFAM" id="SSF57701">
    <property type="entry name" value="Zn2/Cys6 DNA-binding domain"/>
    <property type="match status" value="1"/>
</dbReference>
<dbReference type="OrthoDB" id="3546279at2759"/>
<evidence type="ECO:0000259" key="2">
    <source>
        <dbReference type="PROSITE" id="PS50048"/>
    </source>
</evidence>
<feature type="domain" description="Zn(2)-C6 fungal-type" evidence="2">
    <location>
        <begin position="13"/>
        <end position="43"/>
    </location>
</feature>
<reference evidence="3" key="1">
    <citation type="submission" date="2022-10" db="EMBL/GenBank/DDBJ databases">
        <title>Fusarium specimens isolated from Avocado Roots.</title>
        <authorList>
            <person name="Stajich J."/>
            <person name="Roper C."/>
            <person name="Heimlech-Rivalta G."/>
        </authorList>
    </citation>
    <scope>NUCLEOTIDE SEQUENCE</scope>
    <source>
        <strain evidence="3">CF00143</strain>
    </source>
</reference>
<dbReference type="PROSITE" id="PS00463">
    <property type="entry name" value="ZN2_CY6_FUNGAL_1"/>
    <property type="match status" value="1"/>
</dbReference>
<proteinExistence type="predicted"/>
<name>A0A9W8U6P7_9HYPO</name>
<sequence length="309" mass="35438">MPSRKWHSKGRHGCGQCKQRRVKCDVRYYVCSNCERRKEKCDFELLRPSLPVTEIVHMPIHVGQLLSIDPGNPVVEMWKPITNNLIHTHVFLQHGYEALTVLHTRRTLNMTSLGDYLEAYQKHISALQDFRKISTRSDWVASVLFAMIVSVFEMGVAGIQPGEDYIPNTIVALRNGAQLTRAIAPNFVNDRKKDEMIRHKPSSDDAESLLLLKYIESEFEGMGGVSALDNVYQQAIVSLRIWILRVEATPRTWGHVIWWPANLDDKFVDLVRGKDYLAMVIARQWAYIVSRLSGVWFLDGWSHRAHVGS</sequence>
<dbReference type="CDD" id="cd00067">
    <property type="entry name" value="GAL4"/>
    <property type="match status" value="1"/>
</dbReference>
<accession>A0A9W8U6P7</accession>
<dbReference type="Gene3D" id="4.10.240.10">
    <property type="entry name" value="Zn(2)-C6 fungal-type DNA-binding domain"/>
    <property type="match status" value="1"/>
</dbReference>
<evidence type="ECO:0000313" key="4">
    <source>
        <dbReference type="Proteomes" id="UP001152130"/>
    </source>
</evidence>
<dbReference type="InterPro" id="IPR053157">
    <property type="entry name" value="Sterol_Uptake_Regulator"/>
</dbReference>
<dbReference type="PANTHER" id="PTHR47784">
    <property type="entry name" value="STEROL UPTAKE CONTROL PROTEIN 2"/>
    <property type="match status" value="1"/>
</dbReference>